<feature type="signal peptide" evidence="2">
    <location>
        <begin position="1"/>
        <end position="19"/>
    </location>
</feature>
<sequence>MKKIYLLTSLIASCIVSFGQTNIFPASGNVGIGTGSPATPLHVTGGSAMTSGWNKTATLSATYPVLIFNSSNAKWAGIGYDYSSNLNFWVNASSDDVNGTGNAVFRIGNDGNIGMGHPGMSFKLNVTGEASITKSLNLTSDNQEMRFYKDGAVYGYLWSNVNGLHWGKGNPNNSITIDNNGNAGIGTNYPNGYKLAVAGNMIAESVKVKLQGAWPDYVFAPSYKVPTLQETEKHIKEKGHLPGIPSASEVKANGVDLGDMNAKLLQKIEELTLHLIEMQKDNARQNKEIELLKASKK</sequence>
<dbReference type="AlphaFoldDB" id="A0A4U1CF93"/>
<feature type="coiled-coil region" evidence="1">
    <location>
        <begin position="261"/>
        <end position="295"/>
    </location>
</feature>
<dbReference type="RefSeq" id="WP_136837059.1">
    <property type="nucleotide sequence ID" value="NZ_SWBQ01000004.1"/>
</dbReference>
<dbReference type="Proteomes" id="UP000307244">
    <property type="component" value="Unassembled WGS sequence"/>
</dbReference>
<name>A0A4U1CF93_9SPHI</name>
<organism evidence="3 4">
    <name type="scientific">Pedobacter frigoris</name>
    <dbReference type="NCBI Taxonomy" id="2571272"/>
    <lineage>
        <taxon>Bacteria</taxon>
        <taxon>Pseudomonadati</taxon>
        <taxon>Bacteroidota</taxon>
        <taxon>Sphingobacteriia</taxon>
        <taxon>Sphingobacteriales</taxon>
        <taxon>Sphingobacteriaceae</taxon>
        <taxon>Pedobacter</taxon>
    </lineage>
</organism>
<protein>
    <submittedName>
        <fullName evidence="3">Uncharacterized protein</fullName>
    </submittedName>
</protein>
<dbReference type="OrthoDB" id="756355at2"/>
<evidence type="ECO:0000313" key="3">
    <source>
        <dbReference type="EMBL" id="TKC05241.1"/>
    </source>
</evidence>
<evidence type="ECO:0000256" key="1">
    <source>
        <dbReference type="SAM" id="Coils"/>
    </source>
</evidence>
<dbReference type="EMBL" id="SWBQ01000004">
    <property type="protein sequence ID" value="TKC05241.1"/>
    <property type="molecule type" value="Genomic_DNA"/>
</dbReference>
<reference evidence="3 4" key="1">
    <citation type="submission" date="2019-04" db="EMBL/GenBank/DDBJ databases">
        <title>Pedobacter sp. RP-3-15 sp. nov., isolated from Arctic soil.</title>
        <authorList>
            <person name="Dahal R.H."/>
            <person name="Kim D.-U."/>
        </authorList>
    </citation>
    <scope>NUCLEOTIDE SEQUENCE [LARGE SCALE GENOMIC DNA]</scope>
    <source>
        <strain evidence="3 4">RP-3-15</strain>
    </source>
</reference>
<comment type="caution">
    <text evidence="3">The sequence shown here is derived from an EMBL/GenBank/DDBJ whole genome shotgun (WGS) entry which is preliminary data.</text>
</comment>
<keyword evidence="1" id="KW-0175">Coiled coil</keyword>
<keyword evidence="4" id="KW-1185">Reference proteome</keyword>
<keyword evidence="2" id="KW-0732">Signal</keyword>
<proteinExistence type="predicted"/>
<evidence type="ECO:0000313" key="4">
    <source>
        <dbReference type="Proteomes" id="UP000307244"/>
    </source>
</evidence>
<gene>
    <name evidence="3" type="ORF">FA047_15915</name>
</gene>
<feature type="chain" id="PRO_5020400447" evidence="2">
    <location>
        <begin position="20"/>
        <end position="297"/>
    </location>
</feature>
<accession>A0A4U1CF93</accession>
<evidence type="ECO:0000256" key="2">
    <source>
        <dbReference type="SAM" id="SignalP"/>
    </source>
</evidence>